<dbReference type="InterPro" id="IPR009057">
    <property type="entry name" value="Homeodomain-like_sf"/>
</dbReference>
<reference evidence="5 6" key="2">
    <citation type="journal article" date="2022" name="Arch. Microbiol.">
        <title>Rhodococcus pseudokoreensis sp. nov. isolated from the rhizosphere of young M26 apple rootstocks.</title>
        <authorList>
            <person name="Kampfer P."/>
            <person name="Glaeser S.P."/>
            <person name="Blom J."/>
            <person name="Wolf J."/>
            <person name="Benning S."/>
            <person name="Schloter M."/>
            <person name="Neumann-Schaal M."/>
        </authorList>
    </citation>
    <scope>NUCLEOTIDE SEQUENCE [LARGE SCALE GENOMIC DNA]</scope>
    <source>
        <strain evidence="5 6">R79</strain>
    </source>
</reference>
<name>A0A974W3M1_9NOCA</name>
<evidence type="ECO:0000313" key="6">
    <source>
        <dbReference type="Proteomes" id="UP000662986"/>
    </source>
</evidence>
<evidence type="ECO:0000256" key="3">
    <source>
        <dbReference type="ARBA" id="ARBA00023163"/>
    </source>
</evidence>
<dbReference type="Pfam" id="PF14525">
    <property type="entry name" value="AraC_binding_2"/>
    <property type="match status" value="1"/>
</dbReference>
<organism evidence="5 6">
    <name type="scientific">Rhodococcus pseudokoreensis</name>
    <dbReference type="NCBI Taxonomy" id="2811421"/>
    <lineage>
        <taxon>Bacteria</taxon>
        <taxon>Bacillati</taxon>
        <taxon>Actinomycetota</taxon>
        <taxon>Actinomycetes</taxon>
        <taxon>Mycobacteriales</taxon>
        <taxon>Nocardiaceae</taxon>
        <taxon>Rhodococcus</taxon>
    </lineage>
</organism>
<keyword evidence="2" id="KW-0238">DNA-binding</keyword>
<dbReference type="RefSeq" id="WP_206007055.1">
    <property type="nucleotide sequence ID" value="NZ_CP070619.1"/>
</dbReference>
<sequence>MIHEDATAPTAKTTISTDSVARTDRREFWTRAISRTYVDLQCDVPEPSGSIGGSIEVADLATLGLSKVTSTAQSVLRTPAGIARACEDYFLVSVQNRGSGFVVQDDRIARFDPGDFVLYDTTRPYELHFTDDFEQYVLRLPGATLRTLVRNTDDLTARTVPGAQGAGKLLLTMVRTLLDDATMSPQSTEAVAQSVEYILVAGLAGLSGLDAPPPELAARRLAAIKQEIRARLRDPDLSIASVAAALHLSPSTLHRAFASEPLSASEWIWTQRLEGAKRELVDPTLSNSSISDVAFAWGFSDPAHFSRAFRARFGCSPREYRTAAIE</sequence>
<keyword evidence="1" id="KW-0805">Transcription regulation</keyword>
<dbReference type="PANTHER" id="PTHR46796">
    <property type="entry name" value="HTH-TYPE TRANSCRIPTIONAL ACTIVATOR RHAS-RELATED"/>
    <property type="match status" value="1"/>
</dbReference>
<feature type="domain" description="HTH araC/xylS-type" evidence="4">
    <location>
        <begin position="222"/>
        <end position="323"/>
    </location>
</feature>
<dbReference type="SMART" id="SM00342">
    <property type="entry name" value="HTH_ARAC"/>
    <property type="match status" value="1"/>
</dbReference>
<dbReference type="PANTHER" id="PTHR46796:SF6">
    <property type="entry name" value="ARAC SUBFAMILY"/>
    <property type="match status" value="1"/>
</dbReference>
<dbReference type="Pfam" id="PF12833">
    <property type="entry name" value="HTH_18"/>
    <property type="match status" value="1"/>
</dbReference>
<protein>
    <submittedName>
        <fullName evidence="5">Helix-turn-helix domain-containing protein</fullName>
    </submittedName>
</protein>
<proteinExistence type="predicted"/>
<evidence type="ECO:0000256" key="2">
    <source>
        <dbReference type="ARBA" id="ARBA00023125"/>
    </source>
</evidence>
<dbReference type="InterPro" id="IPR050204">
    <property type="entry name" value="AraC_XylS_family_regulators"/>
</dbReference>
<evidence type="ECO:0000256" key="1">
    <source>
        <dbReference type="ARBA" id="ARBA00023015"/>
    </source>
</evidence>
<dbReference type="EMBL" id="CP070619">
    <property type="protein sequence ID" value="QSE90629.1"/>
    <property type="molecule type" value="Genomic_DNA"/>
</dbReference>
<dbReference type="InterPro" id="IPR035418">
    <property type="entry name" value="AraC-bd_2"/>
</dbReference>
<dbReference type="InterPro" id="IPR020449">
    <property type="entry name" value="Tscrpt_reg_AraC-type_HTH"/>
</dbReference>
<keyword evidence="3" id="KW-0804">Transcription</keyword>
<gene>
    <name evidence="5" type="ORF">JWS13_19390</name>
</gene>
<dbReference type="PRINTS" id="PR00032">
    <property type="entry name" value="HTHARAC"/>
</dbReference>
<dbReference type="Proteomes" id="UP000662986">
    <property type="component" value="Chromosome"/>
</dbReference>
<dbReference type="Gene3D" id="1.10.10.60">
    <property type="entry name" value="Homeodomain-like"/>
    <property type="match status" value="1"/>
</dbReference>
<keyword evidence="6" id="KW-1185">Reference proteome</keyword>
<accession>A0A974W3M1</accession>
<evidence type="ECO:0000259" key="4">
    <source>
        <dbReference type="PROSITE" id="PS01124"/>
    </source>
</evidence>
<dbReference type="SUPFAM" id="SSF46689">
    <property type="entry name" value="Homeodomain-like"/>
    <property type="match status" value="1"/>
</dbReference>
<dbReference type="InterPro" id="IPR018060">
    <property type="entry name" value="HTH_AraC"/>
</dbReference>
<dbReference type="PROSITE" id="PS01124">
    <property type="entry name" value="HTH_ARAC_FAMILY_2"/>
    <property type="match status" value="1"/>
</dbReference>
<dbReference type="InterPro" id="IPR018062">
    <property type="entry name" value="HTH_AraC-typ_CS"/>
</dbReference>
<dbReference type="PROSITE" id="PS00041">
    <property type="entry name" value="HTH_ARAC_FAMILY_1"/>
    <property type="match status" value="1"/>
</dbReference>
<evidence type="ECO:0000313" key="5">
    <source>
        <dbReference type="EMBL" id="QSE90629.1"/>
    </source>
</evidence>
<reference evidence="5 6" key="1">
    <citation type="journal article" date="2021" name="Microbiol. Resour. Announc.">
        <title>Complete Genome Sequences of Two Rhodococcus sp. Strains with Large and Linear Chromosomes, Isolated from Apple Rhizosphere.</title>
        <authorList>
            <person name="Benning S."/>
            <person name="Brugnone N."/>
            <person name="Siani R."/>
            <person name="Kublik S."/>
            <person name="Schloter M."/>
            <person name="Rad V."/>
        </authorList>
    </citation>
    <scope>NUCLEOTIDE SEQUENCE [LARGE SCALE GENOMIC DNA]</scope>
    <source>
        <strain evidence="5 6">R79</strain>
    </source>
</reference>